<dbReference type="Pfam" id="PF00085">
    <property type="entry name" value="Thioredoxin"/>
    <property type="match status" value="1"/>
</dbReference>
<evidence type="ECO:0000313" key="3">
    <source>
        <dbReference type="Proteomes" id="UP000694680"/>
    </source>
</evidence>
<protein>
    <recommendedName>
        <fullName evidence="1">Thioredoxin domain-containing protein</fullName>
    </recommendedName>
</protein>
<dbReference type="Gene3D" id="3.40.30.10">
    <property type="entry name" value="Glutaredoxin"/>
    <property type="match status" value="1"/>
</dbReference>
<accession>A0A8C5N768</accession>
<dbReference type="SUPFAM" id="SSF52833">
    <property type="entry name" value="Thioredoxin-like"/>
    <property type="match status" value="1"/>
</dbReference>
<dbReference type="CDD" id="cd02947">
    <property type="entry name" value="TRX_family"/>
    <property type="match status" value="1"/>
</dbReference>
<dbReference type="InterPro" id="IPR036249">
    <property type="entry name" value="Thioredoxin-like_sf"/>
</dbReference>
<keyword evidence="3" id="KW-1185">Reference proteome</keyword>
<dbReference type="InterPro" id="IPR013766">
    <property type="entry name" value="Thioredoxin_domain"/>
</dbReference>
<feature type="domain" description="Thioredoxin" evidence="1">
    <location>
        <begin position="46"/>
        <end position="112"/>
    </location>
</feature>
<evidence type="ECO:0000259" key="1">
    <source>
        <dbReference type="Pfam" id="PF00085"/>
    </source>
</evidence>
<dbReference type="Ensembl" id="ENSGWIT00000037094.1">
    <property type="protein sequence ID" value="ENSGWIP00000034032.1"/>
    <property type="gene ID" value="ENSGWIG00000017579.1"/>
</dbReference>
<reference evidence="2" key="1">
    <citation type="submission" date="2025-08" db="UniProtKB">
        <authorList>
            <consortium name="Ensembl"/>
        </authorList>
    </citation>
    <scope>IDENTIFICATION</scope>
</reference>
<dbReference type="AlphaFoldDB" id="A0A8C5N768"/>
<organism evidence="2 3">
    <name type="scientific">Gouania willdenowi</name>
    <name type="common">Blunt-snouted clingfish</name>
    <name type="synonym">Lepadogaster willdenowi</name>
    <dbReference type="NCBI Taxonomy" id="441366"/>
    <lineage>
        <taxon>Eukaryota</taxon>
        <taxon>Metazoa</taxon>
        <taxon>Chordata</taxon>
        <taxon>Craniata</taxon>
        <taxon>Vertebrata</taxon>
        <taxon>Euteleostomi</taxon>
        <taxon>Actinopterygii</taxon>
        <taxon>Neopterygii</taxon>
        <taxon>Teleostei</taxon>
        <taxon>Neoteleostei</taxon>
        <taxon>Acanthomorphata</taxon>
        <taxon>Ovalentaria</taxon>
        <taxon>Blenniimorphae</taxon>
        <taxon>Blenniiformes</taxon>
        <taxon>Gobiesocoidei</taxon>
        <taxon>Gobiesocidae</taxon>
        <taxon>Gobiesocinae</taxon>
        <taxon>Gouania</taxon>
    </lineage>
</organism>
<name>A0A8C5N768_GOUWI</name>
<evidence type="ECO:0000313" key="2">
    <source>
        <dbReference type="Ensembl" id="ENSGWIP00000034032.1"/>
    </source>
</evidence>
<reference evidence="2" key="2">
    <citation type="submission" date="2025-09" db="UniProtKB">
        <authorList>
            <consortium name="Ensembl"/>
        </authorList>
    </citation>
    <scope>IDENTIFICATION</scope>
</reference>
<proteinExistence type="predicted"/>
<dbReference type="Proteomes" id="UP000694680">
    <property type="component" value="Unassembled WGS sequence"/>
</dbReference>
<sequence>MCSNEVSIASFKEVFLSSSSNLLLNSKIIFSFKKLATQDFKVPILPPLFKCLAAENNDVVVAECDIDDETIESLKAKYNVQTIPHVALLKDGVVVETFAGYKPKAAMLELIDKYR</sequence>